<feature type="compositionally biased region" description="Low complexity" evidence="1">
    <location>
        <begin position="322"/>
        <end position="336"/>
    </location>
</feature>
<evidence type="ECO:0000256" key="1">
    <source>
        <dbReference type="SAM" id="MobiDB-lite"/>
    </source>
</evidence>
<sequence>MATEHSEQKGISISQNLASPHRHIATVNQEETVFQTHKHLHAHVHTHSHTRLTSGKTQRHQLTHCVIAANSTAAEDAGGYTDEKCERTNKSCSRATPKQTYSVRSVVKSNGDSKEDAWFKSFVEVQSGDHHTESCGEQKLDTCSGVNCYDQQLDLELSMLAKDLDYDVCADDPVPSVAVSPGAVVFTAGAMRAIVEKIFSGAHASSPATETGPENSVENFLSNITGARKPTRKLSDLDINRVIEWGETALTRQSGQSFHLSKPGLSPRPYGSSNNQCRERQDRRSRRCASDCPRCKLRQHWQQNLQHSLSLRQQREQRHRQQQYQQKQQQQQQQPQYTGTISQHHPRDCEHELTRQTSQGKPQTVLREMQQTFLQLKPPTPITDDSPVLYLDNKASISEAKAPYLYISTSTELGEDRHPPASALRLKQLRAARKGGRACVGRLRATRLACAQGESTNPQQQRFSLATLPQGSTATALLIGYAFSGRTTTLLIG</sequence>
<keyword evidence="3" id="KW-1185">Reference proteome</keyword>
<evidence type="ECO:0000313" key="3">
    <source>
        <dbReference type="Proteomes" id="UP000271974"/>
    </source>
</evidence>
<feature type="region of interest" description="Disordered" evidence="1">
    <location>
        <begin position="309"/>
        <end position="363"/>
    </location>
</feature>
<protein>
    <submittedName>
        <fullName evidence="2">Uncharacterized protein</fullName>
    </submittedName>
</protein>
<feature type="region of interest" description="Disordered" evidence="1">
    <location>
        <begin position="253"/>
        <end position="289"/>
    </location>
</feature>
<proteinExistence type="predicted"/>
<gene>
    <name evidence="2" type="ORF">EGW08_007243</name>
</gene>
<comment type="caution">
    <text evidence="2">The sequence shown here is derived from an EMBL/GenBank/DDBJ whole genome shotgun (WGS) entry which is preliminary data.</text>
</comment>
<feature type="compositionally biased region" description="Basic and acidic residues" evidence="1">
    <location>
        <begin position="345"/>
        <end position="354"/>
    </location>
</feature>
<evidence type="ECO:0000313" key="2">
    <source>
        <dbReference type="EMBL" id="RUS84998.1"/>
    </source>
</evidence>
<dbReference type="AlphaFoldDB" id="A0A433TTV8"/>
<dbReference type="Proteomes" id="UP000271974">
    <property type="component" value="Unassembled WGS sequence"/>
</dbReference>
<reference evidence="2 3" key="1">
    <citation type="submission" date="2019-01" db="EMBL/GenBank/DDBJ databases">
        <title>A draft genome assembly of the solar-powered sea slug Elysia chlorotica.</title>
        <authorList>
            <person name="Cai H."/>
            <person name="Li Q."/>
            <person name="Fang X."/>
            <person name="Li J."/>
            <person name="Curtis N.E."/>
            <person name="Altenburger A."/>
            <person name="Shibata T."/>
            <person name="Feng M."/>
            <person name="Maeda T."/>
            <person name="Schwartz J.A."/>
            <person name="Shigenobu S."/>
            <person name="Lundholm N."/>
            <person name="Nishiyama T."/>
            <person name="Yang H."/>
            <person name="Hasebe M."/>
            <person name="Li S."/>
            <person name="Pierce S.K."/>
            <person name="Wang J."/>
        </authorList>
    </citation>
    <scope>NUCLEOTIDE SEQUENCE [LARGE SCALE GENOMIC DNA]</scope>
    <source>
        <strain evidence="2">EC2010</strain>
        <tissue evidence="2">Whole organism of an adult</tissue>
    </source>
</reference>
<name>A0A433TTV8_ELYCH</name>
<accession>A0A433TTV8</accession>
<organism evidence="2 3">
    <name type="scientific">Elysia chlorotica</name>
    <name type="common">Eastern emerald elysia</name>
    <name type="synonym">Sea slug</name>
    <dbReference type="NCBI Taxonomy" id="188477"/>
    <lineage>
        <taxon>Eukaryota</taxon>
        <taxon>Metazoa</taxon>
        <taxon>Spiralia</taxon>
        <taxon>Lophotrochozoa</taxon>
        <taxon>Mollusca</taxon>
        <taxon>Gastropoda</taxon>
        <taxon>Heterobranchia</taxon>
        <taxon>Euthyneura</taxon>
        <taxon>Panpulmonata</taxon>
        <taxon>Sacoglossa</taxon>
        <taxon>Placobranchoidea</taxon>
        <taxon>Plakobranchidae</taxon>
        <taxon>Elysia</taxon>
    </lineage>
</organism>
<dbReference type="EMBL" id="RQTK01000186">
    <property type="protein sequence ID" value="RUS84998.1"/>
    <property type="molecule type" value="Genomic_DNA"/>
</dbReference>